<dbReference type="InterPro" id="IPR002470">
    <property type="entry name" value="Peptidase_S9A"/>
</dbReference>
<dbReference type="SUPFAM" id="SSF53474">
    <property type="entry name" value="alpha/beta-Hydrolases"/>
    <property type="match status" value="1"/>
</dbReference>
<keyword evidence="9" id="KW-1185">Reference proteome</keyword>
<keyword evidence="1" id="KW-0378">Hydrolase</keyword>
<dbReference type="AlphaFoldDB" id="A0A7Y3W5P0"/>
<dbReference type="Proteomes" id="UP000536835">
    <property type="component" value="Unassembled WGS sequence"/>
</dbReference>
<organism evidence="8 9">
    <name type="scientific">Parvularcula mediterranea</name>
    <dbReference type="NCBI Taxonomy" id="2732508"/>
    <lineage>
        <taxon>Bacteria</taxon>
        <taxon>Pseudomonadati</taxon>
        <taxon>Pseudomonadota</taxon>
        <taxon>Alphaproteobacteria</taxon>
        <taxon>Parvularculales</taxon>
        <taxon>Parvularculaceae</taxon>
        <taxon>Parvularcula</taxon>
    </lineage>
</organism>
<feature type="domain" description="Peptidase S9 prolyl oligopeptidase catalytic" evidence="7">
    <location>
        <begin position="432"/>
        <end position="642"/>
    </location>
</feature>
<dbReference type="PRINTS" id="PR00862">
    <property type="entry name" value="PROLIGOPTASE"/>
</dbReference>
<dbReference type="Gene3D" id="3.40.50.1820">
    <property type="entry name" value="alpha/beta hydrolase"/>
    <property type="match status" value="1"/>
</dbReference>
<evidence type="ECO:0000256" key="2">
    <source>
        <dbReference type="ARBA" id="ARBA00022990"/>
    </source>
</evidence>
<comment type="function">
    <text evidence="5">This enzyme catalyzes the hydrolysis of the N-terminal peptide bond of an N-acetylated peptide to generate an N-acetylated amino acid and a peptide with a free N-terminus. It preferentially cleaves off Ac-Ala, Ac-Met and Ac-Ser. Also, involved in the degradation of oxidized and glycated proteins.</text>
</comment>
<dbReference type="InterPro" id="IPR029058">
    <property type="entry name" value="AB_hydrolase_fold"/>
</dbReference>
<dbReference type="Gene3D" id="2.120.10.30">
    <property type="entry name" value="TolB, C-terminal domain"/>
    <property type="match status" value="1"/>
</dbReference>
<evidence type="ECO:0000313" key="9">
    <source>
        <dbReference type="Proteomes" id="UP000536835"/>
    </source>
</evidence>
<dbReference type="RefSeq" id="WP_173199062.1">
    <property type="nucleotide sequence ID" value="NZ_JABFCX010000003.1"/>
</dbReference>
<dbReference type="InterPro" id="IPR011042">
    <property type="entry name" value="6-blade_b-propeller_TolB-like"/>
</dbReference>
<evidence type="ECO:0000259" key="7">
    <source>
        <dbReference type="Pfam" id="PF00326"/>
    </source>
</evidence>
<evidence type="ECO:0000256" key="1">
    <source>
        <dbReference type="ARBA" id="ARBA00022801"/>
    </source>
</evidence>
<evidence type="ECO:0000256" key="5">
    <source>
        <dbReference type="ARBA" id="ARBA00045885"/>
    </source>
</evidence>
<sequence length="650" mass="72071">MALRIRHFLAVGAALIATAHADDAPIYPAEAFFETTSYQLARAGGAWDRRGEKLLISSDETGIFNVYALDAKTGDREALTESRDDAMFALGWMPDGESFLYAADQGGNELTHIYLKIPGERAIDLTPGDAVKANWLGWQEGKRAFFISTNERDPQTFDVYRYDVQSLERELIFENEMVLDNLTVGPKGKKVAGVLEVSAGRSEVYAADLRKRGGFIRRRNRSGADGPVLLTPEAGEISRSIYGFDPTGNKLVIGSNVDGEFEKAYEVRLFETERRELIDGGWDVSSVYYSPSGRFRVHSVNEDGRTVTTITDQQRNRPVTLPEGLPEGAMTNVRFSPREDMIAARISSSKSPADIYVFPVGDADAEPRQLTTALDERIEPEHLVAAEVIRYESADDLDIPAIQYRPKGAESFAKVPAVVFVHGGPGGQSRASYSAMIQHMVNNGYGVLAINNRGSSGYGKSFYHLDDRRHGEADLKDVVAARTYLESLDWVDGDKIAVMGGSYGGFMTMAALTFYPEVFDAGINIFGVTNWERTLASIPPWWGAFRERLYSEMGDPATDGARHRRISPLFRADKVTKPVLIVQGANDPRVLQIESDEMVAELRKNGVPVEYVLFPDEGHGFRKRKNRIEASEAYVRFLDQYLLGDVVPAN</sequence>
<protein>
    <recommendedName>
        <fullName evidence="4">Acyl-peptide hydrolase</fullName>
    </recommendedName>
    <alternativeName>
        <fullName evidence="3">Acylaminoacyl-peptidase</fullName>
    </alternativeName>
</protein>
<dbReference type="GO" id="GO:0006508">
    <property type="term" value="P:proteolysis"/>
    <property type="evidence" value="ECO:0007669"/>
    <property type="project" value="InterPro"/>
</dbReference>
<dbReference type="GO" id="GO:0004252">
    <property type="term" value="F:serine-type endopeptidase activity"/>
    <property type="evidence" value="ECO:0007669"/>
    <property type="project" value="InterPro"/>
</dbReference>
<dbReference type="PANTHER" id="PTHR42776">
    <property type="entry name" value="SERINE PEPTIDASE S9 FAMILY MEMBER"/>
    <property type="match status" value="1"/>
</dbReference>
<comment type="caution">
    <text evidence="8">The sequence shown here is derived from an EMBL/GenBank/DDBJ whole genome shotgun (WGS) entry which is preliminary data.</text>
</comment>
<dbReference type="InterPro" id="IPR001375">
    <property type="entry name" value="Peptidase_S9_cat"/>
</dbReference>
<evidence type="ECO:0000256" key="3">
    <source>
        <dbReference type="ARBA" id="ARBA00032284"/>
    </source>
</evidence>
<dbReference type="PROSITE" id="PS00708">
    <property type="entry name" value="PRO_ENDOPEP_SER"/>
    <property type="match status" value="1"/>
</dbReference>
<accession>A0A7Y3W5P0</accession>
<evidence type="ECO:0000313" key="8">
    <source>
        <dbReference type="EMBL" id="NNU16522.1"/>
    </source>
</evidence>
<evidence type="ECO:0000256" key="4">
    <source>
        <dbReference type="ARBA" id="ARBA00032596"/>
    </source>
</evidence>
<gene>
    <name evidence="8" type="ORF">HK107_09340</name>
</gene>
<dbReference type="PANTHER" id="PTHR42776:SF27">
    <property type="entry name" value="DIPEPTIDYL PEPTIDASE FAMILY MEMBER 6"/>
    <property type="match status" value="1"/>
</dbReference>
<feature type="chain" id="PRO_5030645376" description="Acyl-peptide hydrolase" evidence="6">
    <location>
        <begin position="22"/>
        <end position="650"/>
    </location>
</feature>
<reference evidence="8 9" key="1">
    <citation type="submission" date="2020-05" db="EMBL/GenBank/DDBJ databases">
        <title>Parvularcula mediterraneae sp. nov., isolated from polypropylene straw from shallow seawater of the seashore of Laganas in Zakynthos island, Greece.</title>
        <authorList>
            <person name="Szabo I."/>
            <person name="Al-Omari J."/>
            <person name="Rado J."/>
            <person name="Szerdahelyi G.S."/>
        </authorList>
    </citation>
    <scope>NUCLEOTIDE SEQUENCE [LARGE SCALE GENOMIC DNA]</scope>
    <source>
        <strain evidence="8 9">ZS-1/3</strain>
    </source>
</reference>
<keyword evidence="6" id="KW-0732">Signal</keyword>
<dbReference type="InterPro" id="IPR002471">
    <property type="entry name" value="Pept_S9_AS"/>
</dbReference>
<name>A0A7Y3W5P0_9PROT</name>
<feature type="signal peptide" evidence="6">
    <location>
        <begin position="1"/>
        <end position="21"/>
    </location>
</feature>
<dbReference type="SUPFAM" id="SSF82171">
    <property type="entry name" value="DPP6 N-terminal domain-like"/>
    <property type="match status" value="1"/>
</dbReference>
<dbReference type="Pfam" id="PF00326">
    <property type="entry name" value="Peptidase_S9"/>
    <property type="match status" value="1"/>
</dbReference>
<dbReference type="EMBL" id="JABFCX010000003">
    <property type="protein sequence ID" value="NNU16522.1"/>
    <property type="molecule type" value="Genomic_DNA"/>
</dbReference>
<evidence type="ECO:0000256" key="6">
    <source>
        <dbReference type="SAM" id="SignalP"/>
    </source>
</evidence>
<keyword evidence="2" id="KW-0007">Acetylation</keyword>
<proteinExistence type="predicted"/>